<dbReference type="Gene3D" id="2.60.120.920">
    <property type="match status" value="1"/>
</dbReference>
<dbReference type="InterPro" id="IPR050672">
    <property type="entry name" value="FBXO45-Fsn/SPSB_families"/>
</dbReference>
<organism evidence="2 3">
    <name type="scientific">Brachionus calyciflorus</name>
    <dbReference type="NCBI Taxonomy" id="104777"/>
    <lineage>
        <taxon>Eukaryota</taxon>
        <taxon>Metazoa</taxon>
        <taxon>Spiralia</taxon>
        <taxon>Gnathifera</taxon>
        <taxon>Rotifera</taxon>
        <taxon>Eurotatoria</taxon>
        <taxon>Monogononta</taxon>
        <taxon>Pseudotrocha</taxon>
        <taxon>Ploima</taxon>
        <taxon>Brachionidae</taxon>
        <taxon>Brachionus</taxon>
    </lineage>
</organism>
<dbReference type="PROSITE" id="PS50188">
    <property type="entry name" value="B302_SPRY"/>
    <property type="match status" value="1"/>
</dbReference>
<dbReference type="InterPro" id="IPR043136">
    <property type="entry name" value="B30.2/SPRY_sf"/>
</dbReference>
<dbReference type="InterPro" id="IPR003877">
    <property type="entry name" value="SPRY_dom"/>
</dbReference>
<dbReference type="Pfam" id="PF00622">
    <property type="entry name" value="SPRY"/>
    <property type="match status" value="1"/>
</dbReference>
<dbReference type="Proteomes" id="UP000663879">
    <property type="component" value="Unassembled WGS sequence"/>
</dbReference>
<proteinExistence type="predicted"/>
<keyword evidence="3" id="KW-1185">Reference proteome</keyword>
<dbReference type="InterPro" id="IPR013320">
    <property type="entry name" value="ConA-like_dom_sf"/>
</dbReference>
<evidence type="ECO:0000259" key="1">
    <source>
        <dbReference type="PROSITE" id="PS50188"/>
    </source>
</evidence>
<name>A0A813SJX0_9BILA</name>
<dbReference type="OrthoDB" id="5951542at2759"/>
<dbReference type="GO" id="GO:0019005">
    <property type="term" value="C:SCF ubiquitin ligase complex"/>
    <property type="evidence" value="ECO:0007669"/>
    <property type="project" value="TreeGrafter"/>
</dbReference>
<accession>A0A813SJX0</accession>
<dbReference type="EMBL" id="CAJNOC010000734">
    <property type="protein sequence ID" value="CAF0797372.1"/>
    <property type="molecule type" value="Genomic_DNA"/>
</dbReference>
<gene>
    <name evidence="2" type="ORF">OXX778_LOCUS6284</name>
</gene>
<dbReference type="InterPro" id="IPR036036">
    <property type="entry name" value="SOCS_box-like_dom_sf"/>
</dbReference>
<sequence length="265" mass="30307">MLLSALNRPINYQIPIIELTSKKVNSEEEIKMLLEQLSSKQSSLNSGVPLKNYHSLNWNWLRTETDKQMYSQDLKSVCLHPYCAGCFKTDGVRVEQAIKRNAYTYWVVEVNREALSGTSTMIGIGRANKKLSSIGYLNLIGMDEDSWGLSNKGLLWHKNTFVKYCDQIDDTESVRIGCLFDGFSGRLSFFLNDKFMGVAFENIPLNEPLYPMITSTVSKSLFKLEFVCETFPSLQDICKSNIIKNISYFNQGDIPNYLISYLKNY</sequence>
<dbReference type="SMART" id="SM00449">
    <property type="entry name" value="SPRY"/>
    <property type="match status" value="1"/>
</dbReference>
<dbReference type="SUPFAM" id="SSF158235">
    <property type="entry name" value="SOCS box-like"/>
    <property type="match status" value="1"/>
</dbReference>
<feature type="domain" description="B30.2/SPRY" evidence="1">
    <location>
        <begin position="35"/>
        <end position="231"/>
    </location>
</feature>
<dbReference type="PANTHER" id="PTHR12245">
    <property type="entry name" value="SPRY DOMAIN CONTAINING SOCS BOX PROTEIN"/>
    <property type="match status" value="1"/>
</dbReference>
<evidence type="ECO:0000313" key="3">
    <source>
        <dbReference type="Proteomes" id="UP000663879"/>
    </source>
</evidence>
<protein>
    <recommendedName>
        <fullName evidence="1">B30.2/SPRY domain-containing protein</fullName>
    </recommendedName>
</protein>
<dbReference type="GO" id="GO:0043161">
    <property type="term" value="P:proteasome-mediated ubiquitin-dependent protein catabolic process"/>
    <property type="evidence" value="ECO:0007669"/>
    <property type="project" value="TreeGrafter"/>
</dbReference>
<dbReference type="GO" id="GO:0035556">
    <property type="term" value="P:intracellular signal transduction"/>
    <property type="evidence" value="ECO:0007669"/>
    <property type="project" value="InterPro"/>
</dbReference>
<evidence type="ECO:0000313" key="2">
    <source>
        <dbReference type="EMBL" id="CAF0797372.1"/>
    </source>
</evidence>
<reference evidence="2" key="1">
    <citation type="submission" date="2021-02" db="EMBL/GenBank/DDBJ databases">
        <authorList>
            <person name="Nowell W R."/>
        </authorList>
    </citation>
    <scope>NUCLEOTIDE SEQUENCE</scope>
    <source>
        <strain evidence="2">Ploen Becks lab</strain>
    </source>
</reference>
<dbReference type="SUPFAM" id="SSF49899">
    <property type="entry name" value="Concanavalin A-like lectins/glucanases"/>
    <property type="match status" value="1"/>
</dbReference>
<dbReference type="PANTHER" id="PTHR12245:SF5">
    <property type="entry name" value="SPRY DOMAIN-CONTAINING SOCS BOX PROTEIN 3"/>
    <property type="match status" value="1"/>
</dbReference>
<dbReference type="InterPro" id="IPR001870">
    <property type="entry name" value="B30.2/SPRY"/>
</dbReference>
<dbReference type="AlphaFoldDB" id="A0A813SJX0"/>
<comment type="caution">
    <text evidence="2">The sequence shown here is derived from an EMBL/GenBank/DDBJ whole genome shotgun (WGS) entry which is preliminary data.</text>
</comment>